<dbReference type="Pfam" id="PF00535">
    <property type="entry name" value="Glycos_transf_2"/>
    <property type="match status" value="1"/>
</dbReference>
<dbReference type="Proteomes" id="UP001057291">
    <property type="component" value="Unassembled WGS sequence"/>
</dbReference>
<dbReference type="CDD" id="cd02511">
    <property type="entry name" value="Beta4Glucosyltransferase"/>
    <property type="match status" value="1"/>
</dbReference>
<name>A0AAV4LDB3_9BACL</name>
<keyword evidence="4" id="KW-1185">Reference proteome</keyword>
<dbReference type="InterPro" id="IPR001173">
    <property type="entry name" value="Glyco_trans_2-like"/>
</dbReference>
<dbReference type="InterPro" id="IPR029044">
    <property type="entry name" value="Nucleotide-diphossugar_trans"/>
</dbReference>
<dbReference type="Gene3D" id="1.25.40.10">
    <property type="entry name" value="Tetratricopeptide repeat domain"/>
    <property type="match status" value="1"/>
</dbReference>
<evidence type="ECO:0000313" key="4">
    <source>
        <dbReference type="Proteomes" id="UP001057291"/>
    </source>
</evidence>
<sequence length="485" mass="56005">MHIQDPKLLPLVEALEQGRFEEVEQRTIQILKKVPFHEDALQLLCEAMIRQGYAPSALKVMRRTCLFHPQAPWIGDMEKRLENLSPEKGKREIDTFLDQRKGTTIAAAVLTRNASRTIQRCLASLQEAVDEVVVIDSGSTDGTVEIAQRFPKVRVFPFTWCDDFSAARNFGLTQIQSRWVFWVDADEYLHPEDPDSVREIASVLDTYEPTPLVHVSIWNLTGQTVTRSDHVPRMFPLRGNLRFFGRVHEQIGPSEGNRYTDLKTHDFLVPIRLIHDGYDAQKVDMGQKLQRNLKLLRQMLQEEPGDPTWLMFLGRELLGAGEFEEGLKFLQEAEKKARNFRGFGALLEIQRLLLQGFLTLGRFKQAEEVCTRMRETDPNFPDTYYYLAYVQMQLARDLLVRAEQNLKEGKSRFASYRGLVAPDNQIAEWKTDLLTADLLRLTGRLSQAHSLYEKLMDRCPTYQQEIEEQLRRIRREAAAIQKGTP</sequence>
<dbReference type="EMBL" id="BOQE01000001">
    <property type="protein sequence ID" value="GIM45648.1"/>
    <property type="molecule type" value="Genomic_DNA"/>
</dbReference>
<dbReference type="PANTHER" id="PTHR43630">
    <property type="entry name" value="POLY-BETA-1,6-N-ACETYL-D-GLUCOSAMINE SYNTHASE"/>
    <property type="match status" value="1"/>
</dbReference>
<proteinExistence type="predicted"/>
<dbReference type="PANTHER" id="PTHR43630:SF2">
    <property type="entry name" value="GLYCOSYLTRANSFERASE"/>
    <property type="match status" value="1"/>
</dbReference>
<feature type="coiled-coil region" evidence="1">
    <location>
        <begin position="452"/>
        <end position="483"/>
    </location>
</feature>
<dbReference type="RefSeq" id="WP_282198831.1">
    <property type="nucleotide sequence ID" value="NZ_BOQE01000001.1"/>
</dbReference>
<comment type="caution">
    <text evidence="3">The sequence shown here is derived from an EMBL/GenBank/DDBJ whole genome shotgun (WGS) entry which is preliminary data.</text>
</comment>
<reference evidence="3" key="1">
    <citation type="journal article" date="2023" name="Int. J. Syst. Evol. Microbiol.">
        <title>Collibacillus ludicampi gen. nov., sp. nov., a new soil bacterium of the family Alicyclobacillaceae.</title>
        <authorList>
            <person name="Jojima T."/>
            <person name="Ioku Y."/>
            <person name="Fukuta Y."/>
            <person name="Shirasaka N."/>
            <person name="Matsumura Y."/>
            <person name="Mori M."/>
        </authorList>
    </citation>
    <scope>NUCLEOTIDE SEQUENCE</scope>
    <source>
        <strain evidence="3">TP075</strain>
    </source>
</reference>
<dbReference type="SUPFAM" id="SSF48452">
    <property type="entry name" value="TPR-like"/>
    <property type="match status" value="2"/>
</dbReference>
<feature type="domain" description="Glycosyltransferase 2-like" evidence="2">
    <location>
        <begin position="109"/>
        <end position="193"/>
    </location>
</feature>
<dbReference type="Gene3D" id="3.90.550.10">
    <property type="entry name" value="Spore Coat Polysaccharide Biosynthesis Protein SpsA, Chain A"/>
    <property type="match status" value="1"/>
</dbReference>
<evidence type="ECO:0000313" key="3">
    <source>
        <dbReference type="EMBL" id="GIM45648.1"/>
    </source>
</evidence>
<evidence type="ECO:0000259" key="2">
    <source>
        <dbReference type="Pfam" id="PF00535"/>
    </source>
</evidence>
<gene>
    <name evidence="3" type="ORF">DNHGIG_11970</name>
</gene>
<dbReference type="InterPro" id="IPR011990">
    <property type="entry name" value="TPR-like_helical_dom_sf"/>
</dbReference>
<dbReference type="SUPFAM" id="SSF53448">
    <property type="entry name" value="Nucleotide-diphospho-sugar transferases"/>
    <property type="match status" value="1"/>
</dbReference>
<keyword evidence="1" id="KW-0175">Coiled coil</keyword>
<evidence type="ECO:0000256" key="1">
    <source>
        <dbReference type="SAM" id="Coils"/>
    </source>
</evidence>
<dbReference type="AlphaFoldDB" id="A0AAV4LDB3"/>
<protein>
    <recommendedName>
        <fullName evidence="2">Glycosyltransferase 2-like domain-containing protein</fullName>
    </recommendedName>
</protein>
<organism evidence="3 4">
    <name type="scientific">Collibacillus ludicampi</name>
    <dbReference type="NCBI Taxonomy" id="2771369"/>
    <lineage>
        <taxon>Bacteria</taxon>
        <taxon>Bacillati</taxon>
        <taxon>Bacillota</taxon>
        <taxon>Bacilli</taxon>
        <taxon>Bacillales</taxon>
        <taxon>Alicyclobacillaceae</taxon>
        <taxon>Collibacillus</taxon>
    </lineage>
</organism>
<accession>A0AAV4LDB3</accession>